<reference evidence="1" key="1">
    <citation type="submission" date="2023-03" db="EMBL/GenBank/DDBJ databases">
        <title>Massive genome expansion in bonnet fungi (Mycena s.s.) driven by repeated elements and novel gene families across ecological guilds.</title>
        <authorList>
            <consortium name="Lawrence Berkeley National Laboratory"/>
            <person name="Harder C.B."/>
            <person name="Miyauchi S."/>
            <person name="Viragh M."/>
            <person name="Kuo A."/>
            <person name="Thoen E."/>
            <person name="Andreopoulos B."/>
            <person name="Lu D."/>
            <person name="Skrede I."/>
            <person name="Drula E."/>
            <person name="Henrissat B."/>
            <person name="Morin E."/>
            <person name="Kohler A."/>
            <person name="Barry K."/>
            <person name="LaButti K."/>
            <person name="Morin E."/>
            <person name="Salamov A."/>
            <person name="Lipzen A."/>
            <person name="Mereny Z."/>
            <person name="Hegedus B."/>
            <person name="Baldrian P."/>
            <person name="Stursova M."/>
            <person name="Weitz H."/>
            <person name="Taylor A."/>
            <person name="Grigoriev I.V."/>
            <person name="Nagy L.G."/>
            <person name="Martin F."/>
            <person name="Kauserud H."/>
        </authorList>
    </citation>
    <scope>NUCLEOTIDE SEQUENCE</scope>
    <source>
        <strain evidence="1">CBHHK002</strain>
    </source>
</reference>
<accession>A0AAD6YYZ2</accession>
<protein>
    <submittedName>
        <fullName evidence="1">Uncharacterized protein</fullName>
    </submittedName>
</protein>
<dbReference type="EMBL" id="JARIHO010000131">
    <property type="protein sequence ID" value="KAJ7301577.1"/>
    <property type="molecule type" value="Genomic_DNA"/>
</dbReference>
<proteinExistence type="predicted"/>
<feature type="non-terminal residue" evidence="1">
    <location>
        <position position="1"/>
    </location>
</feature>
<evidence type="ECO:0000313" key="2">
    <source>
        <dbReference type="Proteomes" id="UP001218218"/>
    </source>
</evidence>
<evidence type="ECO:0000313" key="1">
    <source>
        <dbReference type="EMBL" id="KAJ7301577.1"/>
    </source>
</evidence>
<organism evidence="1 2">
    <name type="scientific">Mycena albidolilacea</name>
    <dbReference type="NCBI Taxonomy" id="1033008"/>
    <lineage>
        <taxon>Eukaryota</taxon>
        <taxon>Fungi</taxon>
        <taxon>Dikarya</taxon>
        <taxon>Basidiomycota</taxon>
        <taxon>Agaricomycotina</taxon>
        <taxon>Agaricomycetes</taxon>
        <taxon>Agaricomycetidae</taxon>
        <taxon>Agaricales</taxon>
        <taxon>Marasmiineae</taxon>
        <taxon>Mycenaceae</taxon>
        <taxon>Mycena</taxon>
    </lineage>
</organism>
<comment type="caution">
    <text evidence="1">The sequence shown here is derived from an EMBL/GenBank/DDBJ whole genome shotgun (WGS) entry which is preliminary data.</text>
</comment>
<name>A0AAD6YYZ2_9AGAR</name>
<sequence>KNIDNYAAAILLSSKISGYKGTIPTNTLLDILKKHRFDLPVGIENNPADYAKVITAVQDAFTQLRSKFKKALFSSLKVNKADKTIAPGPEHQNIFKVTQIFVDGTQCKVTIELCARVALMRSVFLQDSGPKFWDKLDGRLAAIRSEAKGDAKKITRAFRYILTKDQDDHGVKDYEINDNGVDTFQQEVDD</sequence>
<keyword evidence="2" id="KW-1185">Reference proteome</keyword>
<feature type="non-terminal residue" evidence="1">
    <location>
        <position position="190"/>
    </location>
</feature>
<gene>
    <name evidence="1" type="ORF">DFH08DRAFT_616852</name>
</gene>
<dbReference type="Proteomes" id="UP001218218">
    <property type="component" value="Unassembled WGS sequence"/>
</dbReference>
<dbReference type="AlphaFoldDB" id="A0AAD6YYZ2"/>